<dbReference type="Proteomes" id="UP001199044">
    <property type="component" value="Unassembled WGS sequence"/>
</dbReference>
<keyword evidence="1" id="KW-0862">Zinc</keyword>
<reference evidence="2" key="1">
    <citation type="submission" date="2023-07" db="EMBL/GenBank/DDBJ databases">
        <title>Molecular identification of indigenous halophilic bacteria isolated from red sea cost, biodegradation of synthetic dyes and assessment of degraded metabolite toxicity.</title>
        <authorList>
            <person name="Chaieb K."/>
            <person name="Altayb H.N."/>
        </authorList>
    </citation>
    <scope>NUCLEOTIDE SEQUENCE [LARGE SCALE GENOMIC DNA]</scope>
    <source>
        <strain evidence="2">K20</strain>
    </source>
</reference>
<keyword evidence="2" id="KW-1185">Reference proteome</keyword>
<comment type="caution">
    <text evidence="1">The sequence shown here is derived from an EMBL/GenBank/DDBJ whole genome shotgun (WGS) entry which is preliminary data.</text>
</comment>
<dbReference type="RefSeq" id="WP_225249287.1">
    <property type="nucleotide sequence ID" value="NZ_JAIWIU010000005.1"/>
</dbReference>
<keyword evidence="1" id="KW-0863">Zinc-finger</keyword>
<protein>
    <submittedName>
        <fullName evidence="1">DUF3268 family zinc-finger domain-containing protein</fullName>
    </submittedName>
</protein>
<evidence type="ECO:0000313" key="2">
    <source>
        <dbReference type="Proteomes" id="UP001199044"/>
    </source>
</evidence>
<evidence type="ECO:0000313" key="1">
    <source>
        <dbReference type="EMBL" id="MCA2014666.1"/>
    </source>
</evidence>
<sequence>MKSEQIATEKRLFRKMVALQFQQIGCTPKDTRKYYRDHIKLRQYAELLHQALSFKPVSEITIDNLNWAYQQLNPSGYEKELLMYVVQLCADAIEERSSQLFKGATSIKCVCGGHYIYHHCDEIYRCDRCGMKGRADIYGFPICIPAGDDVRKDRQMIHHNIGAMVTEGAVSYDDAYKLVSYFSGIPEIYCHAGLLTTSTESKQMLHGSLLAASYLGLGMEECHVCQN</sequence>
<dbReference type="EMBL" id="JAIWIU010000005">
    <property type="protein sequence ID" value="MCA2014666.1"/>
    <property type="molecule type" value="Genomic_DNA"/>
</dbReference>
<name>A0ABS7YG75_9VIBR</name>
<proteinExistence type="predicted"/>
<dbReference type="GO" id="GO:0008270">
    <property type="term" value="F:zinc ion binding"/>
    <property type="evidence" value="ECO:0007669"/>
    <property type="project" value="UniProtKB-KW"/>
</dbReference>
<organism evidence="1 2">
    <name type="scientific">Vibrio tritonius</name>
    <dbReference type="NCBI Taxonomy" id="1435069"/>
    <lineage>
        <taxon>Bacteria</taxon>
        <taxon>Pseudomonadati</taxon>
        <taxon>Pseudomonadota</taxon>
        <taxon>Gammaproteobacteria</taxon>
        <taxon>Vibrionales</taxon>
        <taxon>Vibrionaceae</taxon>
        <taxon>Vibrio</taxon>
    </lineage>
</organism>
<gene>
    <name evidence="1" type="ORF">LDJ79_00995</name>
</gene>
<keyword evidence="1" id="KW-0479">Metal-binding</keyword>
<accession>A0ABS7YG75</accession>